<gene>
    <name evidence="24" type="ORF">DAT39_015381</name>
</gene>
<feature type="non-terminal residue" evidence="24">
    <location>
        <position position="716"/>
    </location>
</feature>
<comment type="catalytic activity">
    <reaction evidence="16">
        <text>adenosine 3',5'-bisphosphate + H2O = AMP + phosphate</text>
        <dbReference type="Rhea" id="RHEA:10040"/>
        <dbReference type="ChEBI" id="CHEBI:15377"/>
        <dbReference type="ChEBI" id="CHEBI:43474"/>
        <dbReference type="ChEBI" id="CHEBI:58343"/>
        <dbReference type="ChEBI" id="CHEBI:456215"/>
        <dbReference type="EC" id="3.1.3.7"/>
    </reaction>
    <physiologicalReaction direction="left-to-right" evidence="16">
        <dbReference type="Rhea" id="RHEA:10041"/>
    </physiologicalReaction>
</comment>
<dbReference type="Pfam" id="PF03359">
    <property type="entry name" value="GKAP"/>
    <property type="match status" value="1"/>
</dbReference>
<dbReference type="EMBL" id="QNUK01000350">
    <property type="protein sequence ID" value="KAF5894926.1"/>
    <property type="molecule type" value="Genomic_DNA"/>
</dbReference>
<keyword evidence="10" id="KW-0007">Acetylation</keyword>
<evidence type="ECO:0000256" key="8">
    <source>
        <dbReference type="ARBA" id="ARBA00022801"/>
    </source>
</evidence>
<evidence type="ECO:0000256" key="11">
    <source>
        <dbReference type="ARBA" id="ARBA00040342"/>
    </source>
</evidence>
<comment type="similarity">
    <text evidence="3">Belongs to the inositol monophosphatase superfamily.</text>
</comment>
<organism evidence="24 25">
    <name type="scientific">Clarias magur</name>
    <name type="common">Asian catfish</name>
    <name type="synonym">Macropteronotus magur</name>
    <dbReference type="NCBI Taxonomy" id="1594786"/>
    <lineage>
        <taxon>Eukaryota</taxon>
        <taxon>Metazoa</taxon>
        <taxon>Chordata</taxon>
        <taxon>Craniata</taxon>
        <taxon>Vertebrata</taxon>
        <taxon>Euteleostomi</taxon>
        <taxon>Actinopterygii</taxon>
        <taxon>Neopterygii</taxon>
        <taxon>Teleostei</taxon>
        <taxon>Ostariophysi</taxon>
        <taxon>Siluriformes</taxon>
        <taxon>Clariidae</taxon>
        <taxon>Clarias</taxon>
    </lineage>
</organism>
<dbReference type="GO" id="GO:0060090">
    <property type="term" value="F:molecular adaptor activity"/>
    <property type="evidence" value="ECO:0007669"/>
    <property type="project" value="TreeGrafter"/>
</dbReference>
<dbReference type="Proteomes" id="UP000727407">
    <property type="component" value="Unassembled WGS sequence"/>
</dbReference>
<comment type="catalytic activity">
    <reaction evidence="17">
        <text>3'-phosphoadenylyl sulfate + H2O = adenosine 5'-phosphosulfate + phosphate</text>
        <dbReference type="Rhea" id="RHEA:77639"/>
        <dbReference type="ChEBI" id="CHEBI:15377"/>
        <dbReference type="ChEBI" id="CHEBI:43474"/>
        <dbReference type="ChEBI" id="CHEBI:58243"/>
        <dbReference type="ChEBI" id="CHEBI:58339"/>
        <dbReference type="EC" id="3.1.3.7"/>
    </reaction>
    <physiologicalReaction direction="left-to-right" evidence="17">
        <dbReference type="Rhea" id="RHEA:77640"/>
    </physiologicalReaction>
</comment>
<dbReference type="GO" id="GO:0004441">
    <property type="term" value="F:inositol-1,4-bisphosphate 1-phosphatase activity"/>
    <property type="evidence" value="ECO:0007669"/>
    <property type="project" value="UniProtKB-EC"/>
</dbReference>
<feature type="domain" description="SAYSvFN" evidence="23">
    <location>
        <begin position="415"/>
        <end position="455"/>
    </location>
</feature>
<dbReference type="Pfam" id="PF00459">
    <property type="entry name" value="Inositol_P"/>
    <property type="match status" value="1"/>
</dbReference>
<dbReference type="InterPro" id="IPR005026">
    <property type="entry name" value="SAPAP"/>
</dbReference>
<comment type="catalytic activity">
    <reaction evidence="14">
        <text>adenosine 2',5'-bisphosphate + H2O = AMP + phosphate</text>
        <dbReference type="Rhea" id="RHEA:77643"/>
        <dbReference type="ChEBI" id="CHEBI:15377"/>
        <dbReference type="ChEBI" id="CHEBI:43474"/>
        <dbReference type="ChEBI" id="CHEBI:194156"/>
        <dbReference type="ChEBI" id="CHEBI:456215"/>
        <dbReference type="EC" id="3.1.3.7"/>
    </reaction>
    <physiologicalReaction direction="left-to-right" evidence="14">
        <dbReference type="Rhea" id="RHEA:77644"/>
    </physiologicalReaction>
</comment>
<feature type="binding site" evidence="21">
    <location>
        <position position="576"/>
    </location>
    <ligand>
        <name>Mg(2+)</name>
        <dbReference type="ChEBI" id="CHEBI:18420"/>
        <label>1</label>
        <note>catalytic</note>
    </ligand>
</feature>
<dbReference type="GO" id="GO:0008441">
    <property type="term" value="F:3'(2'),5'-bisphosphate nucleotidase activity"/>
    <property type="evidence" value="ECO:0007669"/>
    <property type="project" value="UniProtKB-EC"/>
</dbReference>
<dbReference type="SUPFAM" id="SSF56655">
    <property type="entry name" value="Carbohydrate phosphatase"/>
    <property type="match status" value="1"/>
</dbReference>
<keyword evidence="9 21" id="KW-0460">Magnesium</keyword>
<evidence type="ECO:0000313" key="25">
    <source>
        <dbReference type="Proteomes" id="UP000727407"/>
    </source>
</evidence>
<keyword evidence="25" id="KW-1185">Reference proteome</keyword>
<evidence type="ECO:0000256" key="10">
    <source>
        <dbReference type="ARBA" id="ARBA00022990"/>
    </source>
</evidence>
<feature type="binding site" evidence="21">
    <location>
        <position position="704"/>
    </location>
    <ligand>
        <name>Mg(2+)</name>
        <dbReference type="ChEBI" id="CHEBI:18420"/>
        <label>1</label>
        <note>catalytic</note>
    </ligand>
</feature>
<dbReference type="OrthoDB" id="411145at2759"/>
<name>A0A8J4TDD5_CLAMG</name>
<dbReference type="InterPro" id="IPR000760">
    <property type="entry name" value="Inositol_monophosphatase-like"/>
</dbReference>
<evidence type="ECO:0000256" key="16">
    <source>
        <dbReference type="ARBA" id="ARBA00044479"/>
    </source>
</evidence>
<evidence type="ECO:0000256" key="18">
    <source>
        <dbReference type="ARBA" id="ARBA00044519"/>
    </source>
</evidence>
<accession>A0A8J4TDD5</accession>
<feature type="binding site" evidence="21">
    <location>
        <position position="531"/>
    </location>
    <ligand>
        <name>Mg(2+)</name>
        <dbReference type="ChEBI" id="CHEBI:18420"/>
        <label>1</label>
        <note>catalytic</note>
    </ligand>
</feature>
<dbReference type="PROSITE" id="PS00629">
    <property type="entry name" value="IMP_1"/>
    <property type="match status" value="1"/>
</dbReference>
<proteinExistence type="inferred from homology"/>
<evidence type="ECO:0000256" key="17">
    <source>
        <dbReference type="ARBA" id="ARBA00044484"/>
    </source>
</evidence>
<comment type="similarity">
    <text evidence="2">Belongs to the SAPAP family.</text>
</comment>
<dbReference type="InterPro" id="IPR020583">
    <property type="entry name" value="Inositol_monoP_metal-BS"/>
</dbReference>
<evidence type="ECO:0000256" key="1">
    <source>
        <dbReference type="ARBA" id="ARBA00001946"/>
    </source>
</evidence>
<evidence type="ECO:0000256" key="13">
    <source>
        <dbReference type="ARBA" id="ARBA00044465"/>
    </source>
</evidence>
<evidence type="ECO:0000256" key="2">
    <source>
        <dbReference type="ARBA" id="ARBA00008839"/>
    </source>
</evidence>
<keyword evidence="7 21" id="KW-0479">Metal-binding</keyword>
<comment type="catalytic activity">
    <reaction evidence="15">
        <text>1D-myo-inositol 1,4-bisphosphate + H2O = 1D-myo-inositol 4-phosphate + phosphate</text>
        <dbReference type="Rhea" id="RHEA:15553"/>
        <dbReference type="ChEBI" id="CHEBI:15377"/>
        <dbReference type="ChEBI" id="CHEBI:43474"/>
        <dbReference type="ChEBI" id="CHEBI:58282"/>
        <dbReference type="ChEBI" id="CHEBI:58469"/>
        <dbReference type="EC" id="3.1.3.57"/>
    </reaction>
    <physiologicalReaction direction="left-to-right" evidence="15">
        <dbReference type="Rhea" id="RHEA:15554"/>
    </physiologicalReaction>
</comment>
<evidence type="ECO:0000256" key="12">
    <source>
        <dbReference type="ARBA" id="ARBA00041815"/>
    </source>
</evidence>
<evidence type="ECO:0000256" key="4">
    <source>
        <dbReference type="ARBA" id="ARBA00012633"/>
    </source>
</evidence>
<evidence type="ECO:0000256" key="5">
    <source>
        <dbReference type="ARBA" id="ARBA00022553"/>
    </source>
</evidence>
<protein>
    <recommendedName>
        <fullName evidence="11">3'(2'),5'-bisphosphate nucleotidase 1</fullName>
        <ecNumber evidence="18">3.1.3.57</ecNumber>
        <ecNumber evidence="4">3.1.3.7</ecNumber>
    </recommendedName>
    <alternativeName>
        <fullName evidence="19">3'-phosphoadenosine 5'-phosphate phosphatase</fullName>
    </alternativeName>
    <alternativeName>
        <fullName evidence="12">Bisphosphate 3'-nucleotidase 1</fullName>
    </alternativeName>
    <alternativeName>
        <fullName evidence="20">Inositol-polyphosphate 1-phosphatase</fullName>
    </alternativeName>
</protein>
<dbReference type="GO" id="GO:0023052">
    <property type="term" value="P:signaling"/>
    <property type="evidence" value="ECO:0007669"/>
    <property type="project" value="InterPro"/>
</dbReference>
<sequence>MEPAVTFTPSYKKTPPPVPPRSVTKPIISVTAQSSTESMQDAYHEGRLPRLPRSRDVWGKYVSTESLDSAKALTLATEGRRLVSTGSYTSVQTCDKAVLVSKAEEYLKTPRSSIGIQVEGVTDSEAESKGLPQYQSVGIQVEGEKRRGRFKRSNSVTAAVQADVEHELFRSVEDKVVQFGGFQRHSEPSSPAQYSGTRTVRTQGIFTYRDDYRTPSGPSSPRAATWVEETEETETGRVSPVHVDGSWYMQLLHNETKRMEAWCKEMEREAEEHELSEEILGKIRSAVGSAQLLMSQKFQQFYWLCEQNLDPSAMPRPTAQDLAGFWDLLQLSVDDVTAKFDELQKIKRNEWRTVEEPEEKASEVEYGHKFKQAGFYYIYETYMEIQENGDWLLDSAIGRWLGIQRLAVTNLTVLKILLWLVLLGLFSELDFGLPFFLLSLFYWLYEGLRSPAARRPEMAGNAVVVMRLLASAYRVAEKAGAIVRKVLHSGELGIVEKTGADDLQTLADRLAQKSICASLLKGFPKVTIIGEEDLPVEAVEEDLIETGQYDGILQKPCPDEYSKLKEEELVVWVDPLDGTKEYTEGLLDHVTVLIGIAYKGKAIAGVINQPFYNYETGPGATLGRTLWGMLGLGSFGFQLQEVPEGKRIITTTRSHSNKLVTDAVQAMDPHDVIKVGGAGNKIIQLVEGKASAYVFASPGCKKWDTCATEAILHAVG</sequence>
<comment type="cofactor">
    <cofactor evidence="1 21">
        <name>Mg(2+)</name>
        <dbReference type="ChEBI" id="CHEBI:18420"/>
    </cofactor>
</comment>
<dbReference type="InterPro" id="IPR019387">
    <property type="entry name" value="SAYSvFN_dom"/>
</dbReference>
<dbReference type="PANTHER" id="PTHR12353:SF3">
    <property type="entry name" value="DISKS LARGE-ASSOCIATED PROTEIN 2"/>
    <property type="match status" value="1"/>
</dbReference>
<evidence type="ECO:0000256" key="14">
    <source>
        <dbReference type="ARBA" id="ARBA00044466"/>
    </source>
</evidence>
<evidence type="ECO:0000256" key="22">
    <source>
        <dbReference type="SAM" id="MobiDB-lite"/>
    </source>
</evidence>
<evidence type="ECO:0000256" key="15">
    <source>
        <dbReference type="ARBA" id="ARBA00044478"/>
    </source>
</evidence>
<keyword evidence="6" id="KW-0452">Lithium</keyword>
<comment type="catalytic activity">
    <reaction evidence="13">
        <text>1D-myo-inositol 1,3,4-trisphosphate + H2O = 1D-myo-inositol 3,4-bisphosphate + phosphate</text>
        <dbReference type="Rhea" id="RHEA:70319"/>
        <dbReference type="ChEBI" id="CHEBI:15377"/>
        <dbReference type="ChEBI" id="CHEBI:43474"/>
        <dbReference type="ChEBI" id="CHEBI:58414"/>
        <dbReference type="ChEBI" id="CHEBI:83241"/>
    </reaction>
    <physiologicalReaction direction="left-to-right" evidence="13">
        <dbReference type="Rhea" id="RHEA:70320"/>
    </physiologicalReaction>
</comment>
<evidence type="ECO:0000313" key="24">
    <source>
        <dbReference type="EMBL" id="KAF5894926.1"/>
    </source>
</evidence>
<evidence type="ECO:0000256" key="20">
    <source>
        <dbReference type="ARBA" id="ARBA00044554"/>
    </source>
</evidence>
<dbReference type="CDD" id="cd01640">
    <property type="entry name" value="IPPase"/>
    <property type="match status" value="1"/>
</dbReference>
<evidence type="ECO:0000256" key="19">
    <source>
        <dbReference type="ARBA" id="ARBA00044544"/>
    </source>
</evidence>
<keyword evidence="5" id="KW-0597">Phosphoprotein</keyword>
<evidence type="ECO:0000256" key="7">
    <source>
        <dbReference type="ARBA" id="ARBA00022723"/>
    </source>
</evidence>
<keyword evidence="8" id="KW-0378">Hydrolase</keyword>
<comment type="caution">
    <text evidence="24">The sequence shown here is derived from an EMBL/GenBank/DDBJ whole genome shotgun (WGS) entry which is preliminary data.</text>
</comment>
<dbReference type="AlphaFoldDB" id="A0A8J4TDD5"/>
<evidence type="ECO:0000256" key="3">
    <source>
        <dbReference type="ARBA" id="ARBA00009759"/>
    </source>
</evidence>
<dbReference type="GO" id="GO:0098978">
    <property type="term" value="C:glutamatergic synapse"/>
    <property type="evidence" value="ECO:0007669"/>
    <property type="project" value="TreeGrafter"/>
</dbReference>
<dbReference type="FunFam" id="3.40.190.80:FF:000006">
    <property type="entry name" value="Bisphosphate nucleotidase 1"/>
    <property type="match status" value="1"/>
</dbReference>
<dbReference type="EC" id="3.1.3.7" evidence="4"/>
<evidence type="ECO:0000256" key="9">
    <source>
        <dbReference type="ARBA" id="ARBA00022842"/>
    </source>
</evidence>
<feature type="binding site" evidence="21">
    <location>
        <position position="577"/>
    </location>
    <ligand>
        <name>Mg(2+)</name>
        <dbReference type="ChEBI" id="CHEBI:18420"/>
        <label>1</label>
        <note>catalytic</note>
    </ligand>
</feature>
<dbReference type="Pfam" id="PF10260">
    <property type="entry name" value="SAYSvFN"/>
    <property type="match status" value="1"/>
</dbReference>
<dbReference type="EC" id="3.1.3.57" evidence="18"/>
<evidence type="ECO:0000259" key="23">
    <source>
        <dbReference type="Pfam" id="PF10260"/>
    </source>
</evidence>
<feature type="region of interest" description="Disordered" evidence="22">
    <location>
        <begin position="1"/>
        <end position="25"/>
    </location>
</feature>
<dbReference type="PANTHER" id="PTHR12353">
    <property type="entry name" value="DISKS LARGE-ASSOCIATED PROTEIN DAP SAP90/PSD-95-ASSOCIATED PROTEIN"/>
    <property type="match status" value="1"/>
</dbReference>
<dbReference type="Gene3D" id="3.30.540.10">
    <property type="entry name" value="Fructose-1,6-Bisphosphatase, subunit A, domain 1"/>
    <property type="match status" value="1"/>
</dbReference>
<dbReference type="FunFam" id="3.30.540.10:FF:000011">
    <property type="entry name" value="Bisphosphate nucleotidase 1"/>
    <property type="match status" value="1"/>
</dbReference>
<evidence type="ECO:0000256" key="21">
    <source>
        <dbReference type="PIRSR" id="PIRSR600760-2"/>
    </source>
</evidence>
<reference evidence="24" key="1">
    <citation type="submission" date="2020-07" db="EMBL/GenBank/DDBJ databases">
        <title>Clarias magur genome sequencing, assembly and annotation.</title>
        <authorList>
            <person name="Kushwaha B."/>
            <person name="Kumar R."/>
            <person name="Das P."/>
            <person name="Joshi C.G."/>
            <person name="Kumar D."/>
            <person name="Nagpure N.S."/>
            <person name="Pandey M."/>
            <person name="Agarwal S."/>
            <person name="Srivastava S."/>
            <person name="Singh M."/>
            <person name="Sahoo L."/>
            <person name="Jayasankar P."/>
            <person name="Meher P.K."/>
            <person name="Koringa P.G."/>
            <person name="Iquebal M.A."/>
            <person name="Das S.P."/>
            <person name="Bit A."/>
            <person name="Patnaik S."/>
            <person name="Patel N."/>
            <person name="Shah T.M."/>
            <person name="Hinsu A."/>
            <person name="Jena J.K."/>
        </authorList>
    </citation>
    <scope>NUCLEOTIDE SEQUENCE</scope>
    <source>
        <strain evidence="24">CIFAMagur01</strain>
        <tissue evidence="24">Testis</tissue>
    </source>
</reference>
<dbReference type="Gene3D" id="3.40.190.80">
    <property type="match status" value="1"/>
</dbReference>
<dbReference type="GO" id="GO:0046872">
    <property type="term" value="F:metal ion binding"/>
    <property type="evidence" value="ECO:0007669"/>
    <property type="project" value="UniProtKB-KW"/>
</dbReference>
<evidence type="ECO:0000256" key="6">
    <source>
        <dbReference type="ARBA" id="ARBA00022671"/>
    </source>
</evidence>
<feature type="binding site" evidence="21">
    <location>
        <position position="574"/>
    </location>
    <ligand>
        <name>Mg(2+)</name>
        <dbReference type="ChEBI" id="CHEBI:18420"/>
        <label>1</label>
        <note>catalytic</note>
    </ligand>
</feature>
<dbReference type="GO" id="GO:0099572">
    <property type="term" value="C:postsynaptic specialization"/>
    <property type="evidence" value="ECO:0007669"/>
    <property type="project" value="TreeGrafter"/>
</dbReference>